<accession>A0A834FN52</accession>
<keyword evidence="3" id="KW-0539">Nucleus</keyword>
<sequence>MAAVEDHMRCSLWWITSRSSLFQIITAERRQPAALHILTLCRAFNCAERAGLLVLAREVVSPLSSPPRISLFAVNNATARVMTNKKVANPYTNGWKLNPVVGAVYGPELYAGETGSSSSGGGGREEPPDPPLLLLSFLKGGPGYDPVRGSEPDYLGSEWLRRY</sequence>
<dbReference type="GO" id="GO:0000381">
    <property type="term" value="P:regulation of alternative mRNA splicing, via spliceosome"/>
    <property type="evidence" value="ECO:0007669"/>
    <property type="project" value="InterPro"/>
</dbReference>
<dbReference type="Proteomes" id="UP000646548">
    <property type="component" value="Unassembled WGS sequence"/>
</dbReference>
<dbReference type="PANTHER" id="PTHR15597:SF25">
    <property type="entry name" value="RNA BINDING PROTEIN FOX-1 HOMOLOG 3"/>
    <property type="match status" value="1"/>
</dbReference>
<dbReference type="PANTHER" id="PTHR15597">
    <property type="entry name" value="ATAXIN 2-BINDING PROTEIN 1-RELATED"/>
    <property type="match status" value="1"/>
</dbReference>
<evidence type="ECO:0000256" key="3">
    <source>
        <dbReference type="ARBA" id="ARBA00023242"/>
    </source>
</evidence>
<dbReference type="EMBL" id="WKFB01000067">
    <property type="protein sequence ID" value="KAF6737249.1"/>
    <property type="molecule type" value="Genomic_DNA"/>
</dbReference>
<comment type="caution">
    <text evidence="4">The sequence shown here is derived from an EMBL/GenBank/DDBJ whole genome shotgun (WGS) entry which is preliminary data.</text>
</comment>
<reference evidence="4" key="1">
    <citation type="journal article" name="BMC Genomics">
        <title>Long-read sequencing and de novo genome assembly of marine medaka (Oryzias melastigma).</title>
        <authorList>
            <person name="Liang P."/>
            <person name="Saqib H.S.A."/>
            <person name="Ni X."/>
            <person name="Shen Y."/>
        </authorList>
    </citation>
    <scope>NUCLEOTIDE SEQUENCE</scope>
    <source>
        <strain evidence="4">Bigg-433</strain>
    </source>
</reference>
<evidence type="ECO:0000256" key="2">
    <source>
        <dbReference type="ARBA" id="ARBA00022884"/>
    </source>
</evidence>
<dbReference type="GO" id="GO:0005737">
    <property type="term" value="C:cytoplasm"/>
    <property type="evidence" value="ECO:0007669"/>
    <property type="project" value="TreeGrafter"/>
</dbReference>
<evidence type="ECO:0000313" key="5">
    <source>
        <dbReference type="Proteomes" id="UP000646548"/>
    </source>
</evidence>
<gene>
    <name evidence="4" type="ORF">FQA47_015981</name>
</gene>
<comment type="subcellular location">
    <subcellularLocation>
        <location evidence="1">Nucleus</location>
    </subcellularLocation>
</comment>
<evidence type="ECO:0000256" key="1">
    <source>
        <dbReference type="ARBA" id="ARBA00004123"/>
    </source>
</evidence>
<name>A0A834FN52_ORYME</name>
<dbReference type="GO" id="GO:0005634">
    <property type="term" value="C:nucleus"/>
    <property type="evidence" value="ECO:0007669"/>
    <property type="project" value="UniProtKB-SubCell"/>
</dbReference>
<dbReference type="GO" id="GO:0007399">
    <property type="term" value="P:nervous system development"/>
    <property type="evidence" value="ECO:0007669"/>
    <property type="project" value="InterPro"/>
</dbReference>
<dbReference type="GO" id="GO:0003729">
    <property type="term" value="F:mRNA binding"/>
    <property type="evidence" value="ECO:0007669"/>
    <property type="project" value="TreeGrafter"/>
</dbReference>
<protein>
    <submittedName>
        <fullName evidence="4">RNA binding fox-1-like protein 3</fullName>
    </submittedName>
</protein>
<dbReference type="InterPro" id="IPR047131">
    <property type="entry name" value="RBFOX1-like"/>
</dbReference>
<keyword evidence="2" id="KW-0694">RNA-binding</keyword>
<evidence type="ECO:0000313" key="4">
    <source>
        <dbReference type="EMBL" id="KAF6737249.1"/>
    </source>
</evidence>
<organism evidence="4 5">
    <name type="scientific">Oryzias melastigma</name>
    <name type="common">Marine medaka</name>
    <dbReference type="NCBI Taxonomy" id="30732"/>
    <lineage>
        <taxon>Eukaryota</taxon>
        <taxon>Metazoa</taxon>
        <taxon>Chordata</taxon>
        <taxon>Craniata</taxon>
        <taxon>Vertebrata</taxon>
        <taxon>Euteleostomi</taxon>
        <taxon>Actinopterygii</taxon>
        <taxon>Neopterygii</taxon>
        <taxon>Teleostei</taxon>
        <taxon>Neoteleostei</taxon>
        <taxon>Acanthomorphata</taxon>
        <taxon>Ovalentaria</taxon>
        <taxon>Atherinomorphae</taxon>
        <taxon>Beloniformes</taxon>
        <taxon>Adrianichthyidae</taxon>
        <taxon>Oryziinae</taxon>
        <taxon>Oryzias</taxon>
    </lineage>
</organism>
<proteinExistence type="predicted"/>
<dbReference type="AlphaFoldDB" id="A0A834FN52"/>